<dbReference type="PATRIC" id="fig|1261.3.peg.68"/>
<evidence type="ECO:0000259" key="2">
    <source>
        <dbReference type="Pfam" id="PF21537"/>
    </source>
</evidence>
<reference evidence="4 6" key="2">
    <citation type="submission" date="2018-06" db="EMBL/GenBank/DDBJ databases">
        <authorList>
            <consortium name="Pathogen Informatics"/>
            <person name="Doyle S."/>
        </authorList>
    </citation>
    <scope>NUCLEOTIDE SEQUENCE [LARGE SCALE GENOMIC DNA]</scope>
    <source>
        <strain evidence="4 6">NCTC11460</strain>
    </source>
</reference>
<dbReference type="AlphaFoldDB" id="A0A135YUI6"/>
<feature type="transmembrane region" description="Helical" evidence="1">
    <location>
        <begin position="71"/>
        <end position="87"/>
    </location>
</feature>
<feature type="domain" description="DUF1980" evidence="2">
    <location>
        <begin position="117"/>
        <end position="246"/>
    </location>
</feature>
<feature type="transmembrane region" description="Helical" evidence="1">
    <location>
        <begin position="7"/>
        <end position="28"/>
    </location>
</feature>
<dbReference type="Pfam" id="PF21537">
    <property type="entry name" value="DUF1980_C"/>
    <property type="match status" value="1"/>
</dbReference>
<dbReference type="PANTHER" id="PTHR40047">
    <property type="entry name" value="UPF0703 PROTEIN YCGQ"/>
    <property type="match status" value="1"/>
</dbReference>
<dbReference type="PANTHER" id="PTHR40047:SF1">
    <property type="entry name" value="UPF0703 PROTEIN YCGQ"/>
    <property type="match status" value="1"/>
</dbReference>
<keyword evidence="1" id="KW-0812">Transmembrane</keyword>
<evidence type="ECO:0000256" key="1">
    <source>
        <dbReference type="SAM" id="Phobius"/>
    </source>
</evidence>
<dbReference type="EMBL" id="UGTB01000004">
    <property type="protein sequence ID" value="SUB61921.1"/>
    <property type="molecule type" value="Genomic_DNA"/>
</dbReference>
<dbReference type="GeneID" id="79842153"/>
<dbReference type="InterPro" id="IPR015402">
    <property type="entry name" value="DUF1980"/>
</dbReference>
<keyword evidence="1" id="KW-0472">Membrane</keyword>
<dbReference type="RefSeq" id="WP_002842887.1">
    <property type="nucleotide sequence ID" value="NZ_CAMPYD010000003.1"/>
</dbReference>
<dbReference type="eggNOG" id="COG3689">
    <property type="taxonomic scope" value="Bacteria"/>
</dbReference>
<proteinExistence type="predicted"/>
<feature type="transmembrane region" description="Helical" evidence="1">
    <location>
        <begin position="40"/>
        <end position="59"/>
    </location>
</feature>
<evidence type="ECO:0000313" key="4">
    <source>
        <dbReference type="EMBL" id="SUB61921.1"/>
    </source>
</evidence>
<evidence type="ECO:0000313" key="5">
    <source>
        <dbReference type="Proteomes" id="UP000070326"/>
    </source>
</evidence>
<dbReference type="Proteomes" id="UP000070326">
    <property type="component" value="Unassembled WGS sequence"/>
</dbReference>
<dbReference type="NCBIfam" id="TIGR03943">
    <property type="entry name" value="TIGR03943 family putative permease subunit"/>
    <property type="match status" value="1"/>
</dbReference>
<dbReference type="InterPro" id="IPR048447">
    <property type="entry name" value="DUF1980_C"/>
</dbReference>
<evidence type="ECO:0000313" key="6">
    <source>
        <dbReference type="Proteomes" id="UP000255101"/>
    </source>
</evidence>
<dbReference type="InterPro" id="IPR052955">
    <property type="entry name" value="UPF0703_membrane_permease"/>
</dbReference>
<evidence type="ECO:0000313" key="3">
    <source>
        <dbReference type="EMBL" id="KXI13063.1"/>
    </source>
</evidence>
<gene>
    <name evidence="3" type="ORF">HMPREF3195_00956</name>
    <name evidence="4" type="ORF">NCTC11460_01912</name>
</gene>
<dbReference type="STRING" id="1261.HMPREF3195_00956"/>
<dbReference type="Proteomes" id="UP000255101">
    <property type="component" value="Unassembled WGS sequence"/>
</dbReference>
<sequence>MYNKINYEVLVQILIEVFMALIIGISLATGRINDLVHPKFNLILGITALVLVLIAVFSIPSLFRPRHMNQLAKYFVLMIPLMVTFYINNDAFVVRSQGTSLVSNQPKPDYDIKTFEKTVYKKEPGKDYIEIDDSKYLKWYYDSSLMWDNYKDVKFKILVRVFKDPSQKGKFVVLGRMGMVCCMADMQPCGFIYTGKGYEKLKDNEWYWVTGKISSKKTFTYNYEELAQISDVDFEPTRQPTDQYVYIQ</sequence>
<organism evidence="3 5">
    <name type="scientific">Peptostreptococcus anaerobius</name>
    <dbReference type="NCBI Taxonomy" id="1261"/>
    <lineage>
        <taxon>Bacteria</taxon>
        <taxon>Bacillati</taxon>
        <taxon>Bacillota</taxon>
        <taxon>Clostridia</taxon>
        <taxon>Peptostreptococcales</taxon>
        <taxon>Peptostreptococcaceae</taxon>
        <taxon>Peptostreptococcus</taxon>
    </lineage>
</organism>
<keyword evidence="1" id="KW-1133">Transmembrane helix</keyword>
<dbReference type="EMBL" id="LSQZ01000035">
    <property type="protein sequence ID" value="KXI13063.1"/>
    <property type="molecule type" value="Genomic_DNA"/>
</dbReference>
<protein>
    <submittedName>
        <fullName evidence="3">TIGR03943 family protein</fullName>
    </submittedName>
</protein>
<reference evidence="3 5" key="1">
    <citation type="submission" date="2016-02" db="EMBL/GenBank/DDBJ databases">
        <authorList>
            <person name="Wen L."/>
            <person name="He K."/>
            <person name="Yang H."/>
        </authorList>
    </citation>
    <scope>NUCLEOTIDE SEQUENCE [LARGE SCALE GENOMIC DNA]</scope>
    <source>
        <strain evidence="3 5">MJR8628A</strain>
    </source>
</reference>
<name>A0A135YUI6_9FIRM</name>
<accession>A0A135YUI6</accession>